<dbReference type="Proteomes" id="UP000068447">
    <property type="component" value="Chromosome"/>
</dbReference>
<dbReference type="AlphaFoldDB" id="A0A0U3AAU9"/>
<sequence length="81" mass="9742">MHRNPDVPFLKLKLTINILWNWILRKEKQDRLGVCHRILRSKKVEFAIQNKNVHTSRVCLFRTFLARHKSTIFILATILYV</sequence>
<name>A0A0U3AAU9_9ALTE</name>
<protein>
    <submittedName>
        <fullName evidence="1">Uncharacterized protein</fullName>
    </submittedName>
</protein>
<accession>A0A0U3AAU9</accession>
<proteinExistence type="predicted"/>
<dbReference type="EMBL" id="CP013650">
    <property type="protein sequence ID" value="ALS98142.1"/>
    <property type="molecule type" value="Genomic_DNA"/>
</dbReference>
<dbReference type="KEGG" id="lal:AT746_07630"/>
<dbReference type="STRING" id="1526571.AT746_07630"/>
<organism evidence="1 2">
    <name type="scientific">Lacimicrobium alkaliphilum</name>
    <dbReference type="NCBI Taxonomy" id="1526571"/>
    <lineage>
        <taxon>Bacteria</taxon>
        <taxon>Pseudomonadati</taxon>
        <taxon>Pseudomonadota</taxon>
        <taxon>Gammaproteobacteria</taxon>
        <taxon>Alteromonadales</taxon>
        <taxon>Alteromonadaceae</taxon>
        <taxon>Lacimicrobium</taxon>
    </lineage>
</organism>
<reference evidence="1 2" key="1">
    <citation type="submission" date="2015-12" db="EMBL/GenBank/DDBJ databases">
        <title>Complete genome of Lacimicrobium alkaliphilum KCTC 32984.</title>
        <authorList>
            <person name="Kim S.-G."/>
            <person name="Lee Y.-J."/>
        </authorList>
    </citation>
    <scope>NUCLEOTIDE SEQUENCE [LARGE SCALE GENOMIC DNA]</scope>
    <source>
        <strain evidence="1 2">YelD216</strain>
    </source>
</reference>
<keyword evidence="2" id="KW-1185">Reference proteome</keyword>
<gene>
    <name evidence="1" type="ORF">AT746_07630</name>
</gene>
<evidence type="ECO:0000313" key="1">
    <source>
        <dbReference type="EMBL" id="ALS98142.1"/>
    </source>
</evidence>
<evidence type="ECO:0000313" key="2">
    <source>
        <dbReference type="Proteomes" id="UP000068447"/>
    </source>
</evidence>